<dbReference type="PANTHER" id="PTHR35205">
    <property type="entry name" value="NB-ARC AND TPR DOMAIN PROTEIN"/>
    <property type="match status" value="1"/>
</dbReference>
<name>A0ABV9GCB5_9ACTN</name>
<accession>A0ABV9GCB5</accession>
<evidence type="ECO:0000313" key="1">
    <source>
        <dbReference type="EMBL" id="MFC4611958.1"/>
    </source>
</evidence>
<keyword evidence="2" id="KW-1185">Reference proteome</keyword>
<dbReference type="InterPro" id="IPR027417">
    <property type="entry name" value="P-loop_NTPase"/>
</dbReference>
<dbReference type="EMBL" id="JBHSFE010000028">
    <property type="protein sequence ID" value="MFC4611958.1"/>
    <property type="molecule type" value="Genomic_DNA"/>
</dbReference>
<dbReference type="PANTHER" id="PTHR35205:SF1">
    <property type="entry name" value="ZU5 DOMAIN-CONTAINING PROTEIN"/>
    <property type="match status" value="1"/>
</dbReference>
<protein>
    <submittedName>
        <fullName evidence="1">NB-ARC domain-containing protein</fullName>
    </submittedName>
</protein>
<dbReference type="Gene3D" id="3.40.50.300">
    <property type="entry name" value="P-loop containing nucleotide triphosphate hydrolases"/>
    <property type="match status" value="1"/>
</dbReference>
<dbReference type="PRINTS" id="PR00364">
    <property type="entry name" value="DISEASERSIST"/>
</dbReference>
<reference evidence="2" key="1">
    <citation type="journal article" date="2019" name="Int. J. Syst. Evol. Microbiol.">
        <title>The Global Catalogue of Microorganisms (GCM) 10K type strain sequencing project: providing services to taxonomists for standard genome sequencing and annotation.</title>
        <authorList>
            <consortium name="The Broad Institute Genomics Platform"/>
            <consortium name="The Broad Institute Genome Sequencing Center for Infectious Disease"/>
            <person name="Wu L."/>
            <person name="Ma J."/>
        </authorList>
    </citation>
    <scope>NUCLEOTIDE SEQUENCE [LARGE SCALE GENOMIC DNA]</scope>
    <source>
        <strain evidence="2">CGMCC 4.7139</strain>
    </source>
</reference>
<dbReference type="SUPFAM" id="SSF52540">
    <property type="entry name" value="P-loop containing nucleoside triphosphate hydrolases"/>
    <property type="match status" value="1"/>
</dbReference>
<proteinExistence type="predicted"/>
<gene>
    <name evidence="1" type="ORF">ACFO9E_29895</name>
</gene>
<comment type="caution">
    <text evidence="1">The sequence shown here is derived from an EMBL/GenBank/DDBJ whole genome shotgun (WGS) entry which is preliminary data.</text>
</comment>
<organism evidence="1 2">
    <name type="scientific">Streptomyces maoxianensis</name>
    <dbReference type="NCBI Taxonomy" id="1459942"/>
    <lineage>
        <taxon>Bacteria</taxon>
        <taxon>Bacillati</taxon>
        <taxon>Actinomycetota</taxon>
        <taxon>Actinomycetes</taxon>
        <taxon>Kitasatosporales</taxon>
        <taxon>Streptomycetaceae</taxon>
        <taxon>Streptomyces</taxon>
    </lineage>
</organism>
<evidence type="ECO:0000313" key="2">
    <source>
        <dbReference type="Proteomes" id="UP001595993"/>
    </source>
</evidence>
<dbReference type="RefSeq" id="WP_381201603.1">
    <property type="nucleotide sequence ID" value="NZ_JBHSFE010000028.1"/>
</dbReference>
<sequence length="361" mass="38819">MNGTDPIEAGGVQASGPRAVAAESIGVAITGDDARVVVLPPQAVRWAQEVSAPPGAGNLPGSASGVFVGRGGELERLRELLAREGEAAVIQPQAQMRTQAIHGLGGIGKSALALHYAHERRRGYTLVWWITAESTEQIVTGLAGLAVRLCPQWAATVGVEERAAWAILWLQWHPGWLLVFDNVEDPNDLRHYLGALPDGHHLVTSRRATGWHNIAPTMALGLLDPGPSADLLCALALGPGLSPDPEQRRQAEALARELGYLPLALEQVGAYLFQTGTDLGTYRELLGRVLDTAADGIDPARTIARIWDHTFTAIEGRDPLAVTLLHTMAWLRTTSPALCWPPWLPTSSTWGRRWACCTPTT</sequence>
<dbReference type="Proteomes" id="UP001595993">
    <property type="component" value="Unassembled WGS sequence"/>
</dbReference>